<accession>A0ACC0AY08</accession>
<proteinExistence type="predicted"/>
<evidence type="ECO:0000313" key="2">
    <source>
        <dbReference type="Proteomes" id="UP001060085"/>
    </source>
</evidence>
<organism evidence="1 2">
    <name type="scientific">Catharanthus roseus</name>
    <name type="common">Madagascar periwinkle</name>
    <name type="synonym">Vinca rosea</name>
    <dbReference type="NCBI Taxonomy" id="4058"/>
    <lineage>
        <taxon>Eukaryota</taxon>
        <taxon>Viridiplantae</taxon>
        <taxon>Streptophyta</taxon>
        <taxon>Embryophyta</taxon>
        <taxon>Tracheophyta</taxon>
        <taxon>Spermatophyta</taxon>
        <taxon>Magnoliopsida</taxon>
        <taxon>eudicotyledons</taxon>
        <taxon>Gunneridae</taxon>
        <taxon>Pentapetalae</taxon>
        <taxon>asterids</taxon>
        <taxon>lamiids</taxon>
        <taxon>Gentianales</taxon>
        <taxon>Apocynaceae</taxon>
        <taxon>Rauvolfioideae</taxon>
        <taxon>Vinceae</taxon>
        <taxon>Catharanthinae</taxon>
        <taxon>Catharanthus</taxon>
    </lineage>
</organism>
<dbReference type="Proteomes" id="UP001060085">
    <property type="component" value="Linkage Group LG05"/>
</dbReference>
<comment type="caution">
    <text evidence="1">The sequence shown here is derived from an EMBL/GenBank/DDBJ whole genome shotgun (WGS) entry which is preliminary data.</text>
</comment>
<gene>
    <name evidence="1" type="ORF">M9H77_24558</name>
</gene>
<name>A0ACC0AY08_CATRO</name>
<sequence>MALFFKRLAKAAPVAFSQAFHGQSKSHFNHFRVPFGAIAAISGGISYYYYSSSSGMVYLEEHKDDAGPKTGRLIGPFNWKFVHKELIAKLYRIMGIMFDYSSAFPALNPDKWIEFKLQEKAQIKRGTVHCILGFLERIYVALLYLKAWGFSRPLLCLLPFVLRSTEGVFVKFRFQFDPSAKLGLDIASCLLTRAPNGQNAEGKPKYVIRPYTPISDPDAKGYFDLMIKVYPEGKMSQHFASLKPGDVVEVKGPIEKLRYSPNMKKHIGMIAGGTGITPMLQIIEAILKNPDDNTKVSLLYANVSPDDILLKKKLDVLAASHPNLKIFYTVDNPTNDWTGGKGYISKDMAVKGLPGPGDDALVLVCGPPGMMKHISGDKAKDYSQGEGVDCEYRHSETARLNPRDCWYWMSGSCLNPTCAFRHPPLDGRPETASESTVANHQSAAPVNKTNVPCYFYFNGFCNKGERCSYLHGPDETAHTWKSSKTVSAAVDGPSSDRKTSTCSDSVPAPVETQSFETVPKRAAGMKIKPEQKLQQPPPNKIAERHASSFEEFAAIRSSSPILQEAVVHSRSQESAGLSSGDQKLEPVEREEWLESSPGFDVLVNDGSEDFECEDDAVFIAPNPDAEEDEDYSQYLGYDYEDNIEVDRAYPDLRNSFERGVHDKYHHVDDEDMNSVAKFSFREEDGRLDHTLQRKRTLCQEELGSEGRSCGDLRDYLKKRRVIDGQYPTYSQVRDRERPRPVSGGHLHGRLGSKVEVHSVGSRLEDKTRSNDIYKHARPRRSILSSSRNHNNNHFKQRRSAEREDLLPDVSRKIDSRKQKSAEESALFTGPKSLAQIKEEKRKALANGGLP</sequence>
<evidence type="ECO:0000313" key="1">
    <source>
        <dbReference type="EMBL" id="KAI5665235.1"/>
    </source>
</evidence>
<dbReference type="EMBL" id="CM044705">
    <property type="protein sequence ID" value="KAI5665235.1"/>
    <property type="molecule type" value="Genomic_DNA"/>
</dbReference>
<keyword evidence="2" id="KW-1185">Reference proteome</keyword>
<reference evidence="2" key="1">
    <citation type="journal article" date="2023" name="Nat. Plants">
        <title>Single-cell RNA sequencing provides a high-resolution roadmap for understanding the multicellular compartmentation of specialized metabolism.</title>
        <authorList>
            <person name="Sun S."/>
            <person name="Shen X."/>
            <person name="Li Y."/>
            <person name="Li Y."/>
            <person name="Wang S."/>
            <person name="Li R."/>
            <person name="Zhang H."/>
            <person name="Shen G."/>
            <person name="Guo B."/>
            <person name="Wei J."/>
            <person name="Xu J."/>
            <person name="St-Pierre B."/>
            <person name="Chen S."/>
            <person name="Sun C."/>
        </authorList>
    </citation>
    <scope>NUCLEOTIDE SEQUENCE [LARGE SCALE GENOMIC DNA]</scope>
</reference>
<protein>
    <submittedName>
        <fullName evidence="1">Uncharacterized protein</fullName>
    </submittedName>
</protein>